<dbReference type="PANTHER" id="PTHR30055">
    <property type="entry name" value="HTH-TYPE TRANSCRIPTIONAL REGULATOR RUTR"/>
    <property type="match status" value="1"/>
</dbReference>
<evidence type="ECO:0000256" key="4">
    <source>
        <dbReference type="PROSITE-ProRule" id="PRU00335"/>
    </source>
</evidence>
<feature type="DNA-binding region" description="H-T-H motif" evidence="4">
    <location>
        <begin position="32"/>
        <end position="51"/>
    </location>
</feature>
<dbReference type="GO" id="GO:0003700">
    <property type="term" value="F:DNA-binding transcription factor activity"/>
    <property type="evidence" value="ECO:0007669"/>
    <property type="project" value="TreeGrafter"/>
</dbReference>
<reference evidence="6 7" key="1">
    <citation type="submission" date="2015-07" db="EMBL/GenBank/DDBJ databases">
        <title>A draft genome sequence of Mycobacterium wolinskyi.</title>
        <authorList>
            <person name="de Man T.J."/>
            <person name="Perry K.A."/>
            <person name="Coulliette A.D."/>
            <person name="Jensen B."/>
            <person name="Toney N.C."/>
            <person name="Limbago B.M."/>
            <person name="Noble-Wang J."/>
        </authorList>
    </citation>
    <scope>NUCLEOTIDE SEQUENCE [LARGE SCALE GENOMIC DNA]</scope>
    <source>
        <strain evidence="6 7">CDC_01</strain>
    </source>
</reference>
<dbReference type="EMBL" id="LGTW01000007">
    <property type="protein sequence ID" value="KWX23623.1"/>
    <property type="molecule type" value="Genomic_DNA"/>
</dbReference>
<dbReference type="Proteomes" id="UP000070612">
    <property type="component" value="Unassembled WGS sequence"/>
</dbReference>
<protein>
    <submittedName>
        <fullName evidence="6">TetR family transcriptional regulator</fullName>
    </submittedName>
</protein>
<keyword evidence="7" id="KW-1185">Reference proteome</keyword>
<gene>
    <name evidence="6" type="ORF">AFM11_12510</name>
</gene>
<dbReference type="STRING" id="59750.AWC31_02770"/>
<comment type="caution">
    <text evidence="6">The sequence shown here is derived from an EMBL/GenBank/DDBJ whole genome shotgun (WGS) entry which is preliminary data.</text>
</comment>
<evidence type="ECO:0000259" key="5">
    <source>
        <dbReference type="PROSITE" id="PS50977"/>
    </source>
</evidence>
<dbReference type="InterPro" id="IPR009057">
    <property type="entry name" value="Homeodomain-like_sf"/>
</dbReference>
<dbReference type="PROSITE" id="PS50977">
    <property type="entry name" value="HTH_TETR_2"/>
    <property type="match status" value="1"/>
</dbReference>
<dbReference type="InterPro" id="IPR050109">
    <property type="entry name" value="HTH-type_TetR-like_transc_reg"/>
</dbReference>
<evidence type="ECO:0000313" key="7">
    <source>
        <dbReference type="Proteomes" id="UP000070612"/>
    </source>
</evidence>
<dbReference type="Pfam" id="PF00440">
    <property type="entry name" value="TetR_N"/>
    <property type="match status" value="1"/>
</dbReference>
<accession>A0A132PMU6</accession>
<keyword evidence="2 4" id="KW-0238">DNA-binding</keyword>
<dbReference type="InterPro" id="IPR001647">
    <property type="entry name" value="HTH_TetR"/>
</dbReference>
<keyword evidence="3" id="KW-0804">Transcription</keyword>
<evidence type="ECO:0000313" key="6">
    <source>
        <dbReference type="EMBL" id="KWX23623.1"/>
    </source>
</evidence>
<evidence type="ECO:0000256" key="1">
    <source>
        <dbReference type="ARBA" id="ARBA00023015"/>
    </source>
</evidence>
<dbReference type="PRINTS" id="PR00455">
    <property type="entry name" value="HTHTETR"/>
</dbReference>
<dbReference type="PANTHER" id="PTHR30055:SF234">
    <property type="entry name" value="HTH-TYPE TRANSCRIPTIONAL REGULATOR BETI"/>
    <property type="match status" value="1"/>
</dbReference>
<evidence type="ECO:0000256" key="2">
    <source>
        <dbReference type="ARBA" id="ARBA00023125"/>
    </source>
</evidence>
<dbReference type="PATRIC" id="fig|59750.3.peg.6592"/>
<dbReference type="GO" id="GO:0000976">
    <property type="term" value="F:transcription cis-regulatory region binding"/>
    <property type="evidence" value="ECO:0007669"/>
    <property type="project" value="TreeGrafter"/>
</dbReference>
<feature type="domain" description="HTH tetR-type" evidence="5">
    <location>
        <begin position="9"/>
        <end position="69"/>
    </location>
</feature>
<name>A0A132PMU6_9MYCO</name>
<dbReference type="Gene3D" id="1.10.357.10">
    <property type="entry name" value="Tetracycline Repressor, domain 2"/>
    <property type="match status" value="1"/>
</dbReference>
<proteinExistence type="predicted"/>
<dbReference type="RefSeq" id="WP_067848931.1">
    <property type="nucleotide sequence ID" value="NZ_LGTW01000007.1"/>
</dbReference>
<sequence length="190" mass="20588">MAKSLLGRGTARTRVLEAALTLFGEHGVSGTTLQMIADSIGVGKASVYYQFHSKEDIVAAAAQPMFDDLARVVAIADAVPDPATRREISITGLIELSVRHRRLAAVLTGDPALESLIQSREDLAETTQRFIDLLLGGAHGHTGRVVISMVTNGIYAAVTDKRLRDVSDEDLLRTLLEVAQQLLRTTSYFE</sequence>
<keyword evidence="1" id="KW-0805">Transcription regulation</keyword>
<evidence type="ECO:0000256" key="3">
    <source>
        <dbReference type="ARBA" id="ARBA00023163"/>
    </source>
</evidence>
<dbReference type="AlphaFoldDB" id="A0A132PMU6"/>
<dbReference type="SUPFAM" id="SSF46689">
    <property type="entry name" value="Homeodomain-like"/>
    <property type="match status" value="1"/>
</dbReference>
<organism evidence="6 7">
    <name type="scientific">Mycolicibacterium wolinskyi</name>
    <dbReference type="NCBI Taxonomy" id="59750"/>
    <lineage>
        <taxon>Bacteria</taxon>
        <taxon>Bacillati</taxon>
        <taxon>Actinomycetota</taxon>
        <taxon>Actinomycetes</taxon>
        <taxon>Mycobacteriales</taxon>
        <taxon>Mycobacteriaceae</taxon>
        <taxon>Mycolicibacterium</taxon>
    </lineage>
</organism>